<evidence type="ECO:0000256" key="7">
    <source>
        <dbReference type="ARBA" id="ARBA00032272"/>
    </source>
</evidence>
<dbReference type="SUPFAM" id="SSF55811">
    <property type="entry name" value="Nudix"/>
    <property type="match status" value="1"/>
</dbReference>
<dbReference type="GO" id="GO:0016787">
    <property type="term" value="F:hydrolase activity"/>
    <property type="evidence" value="ECO:0007669"/>
    <property type="project" value="UniProtKB-KW"/>
</dbReference>
<keyword evidence="10" id="KW-1185">Reference proteome</keyword>
<evidence type="ECO:0000256" key="2">
    <source>
        <dbReference type="ARBA" id="ARBA00001946"/>
    </source>
</evidence>
<evidence type="ECO:0000256" key="6">
    <source>
        <dbReference type="ARBA" id="ARBA00032162"/>
    </source>
</evidence>
<proteinExistence type="inferred from homology"/>
<evidence type="ECO:0000313" key="9">
    <source>
        <dbReference type="EMBL" id="ADV60694.1"/>
    </source>
</evidence>
<dbReference type="STRING" id="575540.Isop_0097"/>
<keyword evidence="5 9" id="KW-0378">Hydrolase</keyword>
<dbReference type="HOGENOM" id="CLU_1370601_0_0_0"/>
<evidence type="ECO:0000256" key="1">
    <source>
        <dbReference type="ARBA" id="ARBA00000847"/>
    </source>
</evidence>
<name>E8R5F3_ISOPI</name>
<dbReference type="CDD" id="cd03424">
    <property type="entry name" value="NUDIX_ADPRase_Nudt5_UGPPase_Nudt14"/>
    <property type="match status" value="1"/>
</dbReference>
<gene>
    <name evidence="9" type="ordered locus">Isop_0097</name>
</gene>
<dbReference type="GO" id="GO:0019693">
    <property type="term" value="P:ribose phosphate metabolic process"/>
    <property type="evidence" value="ECO:0007669"/>
    <property type="project" value="TreeGrafter"/>
</dbReference>
<dbReference type="GO" id="GO:0006753">
    <property type="term" value="P:nucleoside phosphate metabolic process"/>
    <property type="evidence" value="ECO:0007669"/>
    <property type="project" value="TreeGrafter"/>
</dbReference>
<feature type="domain" description="Nudix hydrolase" evidence="8">
    <location>
        <begin position="49"/>
        <end position="186"/>
    </location>
</feature>
<dbReference type="InterPro" id="IPR000086">
    <property type="entry name" value="NUDIX_hydrolase_dom"/>
</dbReference>
<accession>E8R5F3</accession>
<comment type="catalytic activity">
    <reaction evidence="1">
        <text>GDP-alpha-D-mannose + H2O = alpha-D-mannose 1-phosphate + GMP + 2 H(+)</text>
        <dbReference type="Rhea" id="RHEA:27978"/>
        <dbReference type="ChEBI" id="CHEBI:15377"/>
        <dbReference type="ChEBI" id="CHEBI:15378"/>
        <dbReference type="ChEBI" id="CHEBI:57527"/>
        <dbReference type="ChEBI" id="CHEBI:58115"/>
        <dbReference type="ChEBI" id="CHEBI:58409"/>
    </reaction>
</comment>
<dbReference type="KEGG" id="ipa:Isop_0097"/>
<evidence type="ECO:0000256" key="3">
    <source>
        <dbReference type="ARBA" id="ARBA00007275"/>
    </source>
</evidence>
<evidence type="ECO:0000256" key="5">
    <source>
        <dbReference type="ARBA" id="ARBA00022801"/>
    </source>
</evidence>
<evidence type="ECO:0000313" key="10">
    <source>
        <dbReference type="Proteomes" id="UP000008631"/>
    </source>
</evidence>
<reference key="1">
    <citation type="submission" date="2010-11" db="EMBL/GenBank/DDBJ databases">
        <title>The complete sequence of chromosome of Isophaera pallida ATCC 43644.</title>
        <authorList>
            <consortium name="US DOE Joint Genome Institute (JGI-PGF)"/>
            <person name="Lucas S."/>
            <person name="Copeland A."/>
            <person name="Lapidus A."/>
            <person name="Bruce D."/>
            <person name="Goodwin L."/>
            <person name="Pitluck S."/>
            <person name="Kyrpides N."/>
            <person name="Mavromatis K."/>
            <person name="Pagani I."/>
            <person name="Ivanova N."/>
            <person name="Saunders E."/>
            <person name="Brettin T."/>
            <person name="Detter J.C."/>
            <person name="Han C."/>
            <person name="Tapia R."/>
            <person name="Land M."/>
            <person name="Hauser L."/>
            <person name="Markowitz V."/>
            <person name="Cheng J.-F."/>
            <person name="Hugenholtz P."/>
            <person name="Woyke T."/>
            <person name="Wu D."/>
            <person name="Eisen J.A."/>
        </authorList>
    </citation>
    <scope>NUCLEOTIDE SEQUENCE</scope>
    <source>
        <strain>ATCC 43644</strain>
    </source>
</reference>
<dbReference type="Pfam" id="PF00293">
    <property type="entry name" value="NUDIX"/>
    <property type="match status" value="1"/>
</dbReference>
<dbReference type="PANTHER" id="PTHR11839:SF18">
    <property type="entry name" value="NUDIX HYDROLASE DOMAIN-CONTAINING PROTEIN"/>
    <property type="match status" value="1"/>
</dbReference>
<dbReference type="OrthoDB" id="276477at2"/>
<evidence type="ECO:0000259" key="8">
    <source>
        <dbReference type="PROSITE" id="PS51462"/>
    </source>
</evidence>
<dbReference type="AlphaFoldDB" id="E8R5F3"/>
<evidence type="ECO:0000256" key="4">
    <source>
        <dbReference type="ARBA" id="ARBA00016377"/>
    </source>
</evidence>
<dbReference type="eggNOG" id="COG0494">
    <property type="taxonomic scope" value="Bacteria"/>
</dbReference>
<dbReference type="Proteomes" id="UP000008631">
    <property type="component" value="Chromosome"/>
</dbReference>
<reference evidence="9 10" key="2">
    <citation type="journal article" date="2011" name="Stand. Genomic Sci.">
        <title>Complete genome sequence of Isosphaera pallida type strain (IS1B).</title>
        <authorList>
            <consortium name="US DOE Joint Genome Institute (JGI-PGF)"/>
            <person name="Goker M."/>
            <person name="Cleland D."/>
            <person name="Saunders E."/>
            <person name="Lapidus A."/>
            <person name="Nolan M."/>
            <person name="Lucas S."/>
            <person name="Hammon N."/>
            <person name="Deshpande S."/>
            <person name="Cheng J.F."/>
            <person name="Tapia R."/>
            <person name="Han C."/>
            <person name="Goodwin L."/>
            <person name="Pitluck S."/>
            <person name="Liolios K."/>
            <person name="Pagani I."/>
            <person name="Ivanova N."/>
            <person name="Mavromatis K."/>
            <person name="Pati A."/>
            <person name="Chen A."/>
            <person name="Palaniappan K."/>
            <person name="Land M."/>
            <person name="Hauser L."/>
            <person name="Chang Y.J."/>
            <person name="Jeffries C.D."/>
            <person name="Detter J.C."/>
            <person name="Beck B."/>
            <person name="Woyke T."/>
            <person name="Bristow J."/>
            <person name="Eisen J.A."/>
            <person name="Markowitz V."/>
            <person name="Hugenholtz P."/>
            <person name="Kyrpides N.C."/>
            <person name="Klenk H.P."/>
        </authorList>
    </citation>
    <scope>NUCLEOTIDE SEQUENCE [LARGE SCALE GENOMIC DNA]</scope>
    <source>
        <strain evidence="10">ATCC 43644 / DSM 9630 / IS1B</strain>
    </source>
</reference>
<organism evidence="9 10">
    <name type="scientific">Isosphaera pallida (strain ATCC 43644 / DSM 9630 / IS1B)</name>
    <dbReference type="NCBI Taxonomy" id="575540"/>
    <lineage>
        <taxon>Bacteria</taxon>
        <taxon>Pseudomonadati</taxon>
        <taxon>Planctomycetota</taxon>
        <taxon>Planctomycetia</taxon>
        <taxon>Isosphaerales</taxon>
        <taxon>Isosphaeraceae</taxon>
        <taxon>Isosphaera</taxon>
    </lineage>
</organism>
<dbReference type="Gene3D" id="3.90.79.10">
    <property type="entry name" value="Nucleoside Triphosphate Pyrophosphohydrolase"/>
    <property type="match status" value="1"/>
</dbReference>
<dbReference type="EMBL" id="CP002353">
    <property type="protein sequence ID" value="ADV60694.1"/>
    <property type="molecule type" value="Genomic_DNA"/>
</dbReference>
<comment type="similarity">
    <text evidence="3">Belongs to the Nudix hydrolase family. NudK subfamily.</text>
</comment>
<sequence length="199" mass="22475">MISMSQPRNDFNDHRDPIATAHDTIVFQTPWFAIATRSLTGDDRPYYIMLVPDFVVVIARDCQGRWLLVEQERPAVGRRTWEWASGHVETARGETPEQAARRELVEETGHDIDDDHLIPLGSFHPDTGRLANRMWCYLALDAAPVDPHDPRLAGREELDLRRVMWDGSLAQLLQRPEFACGSHLGVVALAATQGRVTLT</sequence>
<dbReference type="PROSITE" id="PS51462">
    <property type="entry name" value="NUDIX"/>
    <property type="match status" value="1"/>
</dbReference>
<dbReference type="PANTHER" id="PTHR11839">
    <property type="entry name" value="UDP/ADP-SUGAR PYROPHOSPHATASE"/>
    <property type="match status" value="1"/>
</dbReference>
<protein>
    <recommendedName>
        <fullName evidence="4">GDP-mannose pyrophosphatase</fullName>
    </recommendedName>
    <alternativeName>
        <fullName evidence="6">GDP-mannose hydrolase</fullName>
    </alternativeName>
    <alternativeName>
        <fullName evidence="7">GDPMK</fullName>
    </alternativeName>
</protein>
<dbReference type="InParanoid" id="E8R5F3"/>
<comment type="cofactor">
    <cofactor evidence="2">
        <name>Mg(2+)</name>
        <dbReference type="ChEBI" id="CHEBI:18420"/>
    </cofactor>
</comment>
<dbReference type="InterPro" id="IPR015797">
    <property type="entry name" value="NUDIX_hydrolase-like_dom_sf"/>
</dbReference>